<evidence type="ECO:0000256" key="1">
    <source>
        <dbReference type="ARBA" id="ARBA00004370"/>
    </source>
</evidence>
<feature type="transmembrane region" description="Helical" evidence="4">
    <location>
        <begin position="301"/>
        <end position="323"/>
    </location>
</feature>
<feature type="domain" description="Ig-like" evidence="5">
    <location>
        <begin position="178"/>
        <end position="287"/>
    </location>
</feature>
<reference evidence="7" key="1">
    <citation type="submission" date="2024-04" db="EMBL/GenBank/DDBJ databases">
        <title>Salinicola lusitanus LLJ914,a marine bacterium isolated from the Okinawa Trough.</title>
        <authorList>
            <person name="Li J."/>
        </authorList>
    </citation>
    <scope>NUCLEOTIDE SEQUENCE [LARGE SCALE GENOMIC DNA]</scope>
</reference>
<dbReference type="Proteomes" id="UP001460270">
    <property type="component" value="Unassembled WGS sequence"/>
</dbReference>
<dbReference type="InterPro" id="IPR050504">
    <property type="entry name" value="IgSF_BTN/MOG"/>
</dbReference>
<dbReference type="InterPro" id="IPR007110">
    <property type="entry name" value="Ig-like_dom"/>
</dbReference>
<dbReference type="SUPFAM" id="SSF48726">
    <property type="entry name" value="Immunoglobulin"/>
    <property type="match status" value="2"/>
</dbReference>
<name>A0AAW0MG52_9GOBI</name>
<dbReference type="InterPro" id="IPR013783">
    <property type="entry name" value="Ig-like_fold"/>
</dbReference>
<proteinExistence type="predicted"/>
<organism evidence="6 7">
    <name type="scientific">Mugilogobius chulae</name>
    <name type="common">yellowstripe goby</name>
    <dbReference type="NCBI Taxonomy" id="88201"/>
    <lineage>
        <taxon>Eukaryota</taxon>
        <taxon>Metazoa</taxon>
        <taxon>Chordata</taxon>
        <taxon>Craniata</taxon>
        <taxon>Vertebrata</taxon>
        <taxon>Euteleostomi</taxon>
        <taxon>Actinopterygii</taxon>
        <taxon>Neopterygii</taxon>
        <taxon>Teleostei</taxon>
        <taxon>Neoteleostei</taxon>
        <taxon>Acanthomorphata</taxon>
        <taxon>Gobiaria</taxon>
        <taxon>Gobiiformes</taxon>
        <taxon>Gobioidei</taxon>
        <taxon>Gobiidae</taxon>
        <taxon>Gobionellinae</taxon>
        <taxon>Mugilogobius</taxon>
    </lineage>
</organism>
<dbReference type="InterPro" id="IPR013106">
    <property type="entry name" value="Ig_V-set"/>
</dbReference>
<comment type="subcellular location">
    <subcellularLocation>
        <location evidence="1">Membrane</location>
    </subcellularLocation>
</comment>
<evidence type="ECO:0000256" key="3">
    <source>
        <dbReference type="ARBA" id="ARBA00023319"/>
    </source>
</evidence>
<evidence type="ECO:0000313" key="6">
    <source>
        <dbReference type="EMBL" id="KAK7878140.1"/>
    </source>
</evidence>
<feature type="domain" description="Ig-like" evidence="5">
    <location>
        <begin position="49"/>
        <end position="174"/>
    </location>
</feature>
<keyword evidence="4" id="KW-0812">Transmembrane</keyword>
<evidence type="ECO:0000313" key="7">
    <source>
        <dbReference type="Proteomes" id="UP001460270"/>
    </source>
</evidence>
<evidence type="ECO:0000259" key="5">
    <source>
        <dbReference type="PROSITE" id="PS50835"/>
    </source>
</evidence>
<dbReference type="Gene3D" id="2.60.40.10">
    <property type="entry name" value="Immunoglobulins"/>
    <property type="match status" value="2"/>
</dbReference>
<dbReference type="EMBL" id="JBBPFD010000603">
    <property type="protein sequence ID" value="KAK7878140.1"/>
    <property type="molecule type" value="Genomic_DNA"/>
</dbReference>
<evidence type="ECO:0000256" key="4">
    <source>
        <dbReference type="SAM" id="Phobius"/>
    </source>
</evidence>
<dbReference type="Pfam" id="PF07686">
    <property type="entry name" value="V-set"/>
    <property type="match status" value="2"/>
</dbReference>
<dbReference type="InterPro" id="IPR036179">
    <property type="entry name" value="Ig-like_dom_sf"/>
</dbReference>
<gene>
    <name evidence="6" type="ORF">WMY93_031221</name>
</gene>
<evidence type="ECO:0000256" key="2">
    <source>
        <dbReference type="ARBA" id="ARBA00023136"/>
    </source>
</evidence>
<keyword evidence="4" id="KW-1133">Transmembrane helix</keyword>
<comment type="caution">
    <text evidence="6">The sequence shown here is derived from an EMBL/GenBank/DDBJ whole genome shotgun (WGS) entry which is preliminary data.</text>
</comment>
<keyword evidence="3" id="KW-0393">Immunoglobulin domain</keyword>
<dbReference type="PROSITE" id="PS50835">
    <property type="entry name" value="IG_LIKE"/>
    <property type="match status" value="2"/>
</dbReference>
<dbReference type="InterPro" id="IPR003599">
    <property type="entry name" value="Ig_sub"/>
</dbReference>
<protein>
    <recommendedName>
        <fullName evidence="5">Ig-like domain-containing protein</fullName>
    </recommendedName>
</protein>
<dbReference type="PANTHER" id="PTHR24100">
    <property type="entry name" value="BUTYROPHILIN"/>
    <property type="match status" value="1"/>
</dbReference>
<sequence length="333" mass="38125">MPGPSLFIYGHFSPSPSVVVDFYCDLHHQRVMGVCGPYPAQVEHYHLKPNTSASEELGFIEDPETIVQMIGADLQLPCLSFFHESVEELKWLKLRIEADGVKYDTIFHYKNNRSQSPTPPAPQYRGRVQLKDPQMRRGELSVTLRRIRAEDSGIYKCSVTHSNTYEYKVRQTVAVTDPVLKPISRRPGQECELRCNSPFRGKVELLKWTKDGRFIKDREVYYFNQNFKPQHVPGPVFGDRVELSDPELSRGELSIVLKNLTLKDSGFYTCWAHFNTSHQYVHYQRLSVTDSPAVERQHRGLVLGLELGLVIGVGVCVFIAPFYRKPSHNTSNL</sequence>
<keyword evidence="2 4" id="KW-0472">Membrane</keyword>
<dbReference type="AlphaFoldDB" id="A0AAW0MG52"/>
<keyword evidence="7" id="KW-1185">Reference proteome</keyword>
<accession>A0AAW0MG52</accession>
<dbReference type="SMART" id="SM00409">
    <property type="entry name" value="IG"/>
    <property type="match status" value="2"/>
</dbReference>
<dbReference type="GO" id="GO:0016020">
    <property type="term" value="C:membrane"/>
    <property type="evidence" value="ECO:0007669"/>
    <property type="project" value="UniProtKB-SubCell"/>
</dbReference>